<sequence>MMCGLALGALCIVGQTRADAQAQVVTAFDRQLSRLDLAVSGAGYFNTKTSGNNYLGQPLVNDPGNTLGAIVTIRYTARPYVGFEFNYGYARFTQNFSSIGGVQSNANEYTVGYVAHPGFSVFGLQPFAAIGAGSIANKPTPGGGQGLQEQARAAYYYGVGVDDLYFGPHFGFRGQFRQLISLAPDYGQNYLTIKKRTITSEPAFGIFLKF</sequence>
<dbReference type="Proteomes" id="UP000289437">
    <property type="component" value="Unassembled WGS sequence"/>
</dbReference>
<dbReference type="InterPro" id="IPR011250">
    <property type="entry name" value="OMP/PagP_B-barrel"/>
</dbReference>
<organism evidence="1 2">
    <name type="scientific">Granulicella sibirica</name>
    <dbReference type="NCBI Taxonomy" id="2479048"/>
    <lineage>
        <taxon>Bacteria</taxon>
        <taxon>Pseudomonadati</taxon>
        <taxon>Acidobacteriota</taxon>
        <taxon>Terriglobia</taxon>
        <taxon>Terriglobales</taxon>
        <taxon>Acidobacteriaceae</taxon>
        <taxon>Granulicella</taxon>
    </lineage>
</organism>
<dbReference type="Gene3D" id="2.40.160.20">
    <property type="match status" value="1"/>
</dbReference>
<keyword evidence="2" id="KW-1185">Reference proteome</keyword>
<evidence type="ECO:0008006" key="3">
    <source>
        <dbReference type="Google" id="ProtNLM"/>
    </source>
</evidence>
<reference evidence="2" key="2">
    <citation type="submission" date="2019-02" db="EMBL/GenBank/DDBJ databases">
        <title>Granulicella sibirica sp. nov., a psychrotolerant acidobacterium isolated from an organic soil layer in forested tundra, West Siberia.</title>
        <authorList>
            <person name="Oshkin I.Y."/>
            <person name="Kulichevskaya I.S."/>
            <person name="Rijpstra W.I.C."/>
            <person name="Sinninghe Damste J.S."/>
            <person name="Rakitin A.L."/>
            <person name="Ravin N.V."/>
            <person name="Dedysh S.N."/>
        </authorList>
    </citation>
    <scope>NUCLEOTIDE SEQUENCE [LARGE SCALE GENOMIC DNA]</scope>
    <source>
        <strain evidence="2">AF10</strain>
    </source>
</reference>
<protein>
    <recommendedName>
        <fullName evidence="3">Outer membrane protein beta-barrel domain-containing protein</fullName>
    </recommendedName>
</protein>
<dbReference type="AlphaFoldDB" id="A0A4Q0T1J8"/>
<proteinExistence type="predicted"/>
<evidence type="ECO:0000313" key="2">
    <source>
        <dbReference type="Proteomes" id="UP000289437"/>
    </source>
</evidence>
<reference evidence="1 2" key="1">
    <citation type="submission" date="2018-11" db="EMBL/GenBank/DDBJ databases">
        <authorList>
            <person name="Mardanov A.V."/>
            <person name="Ravin N.V."/>
            <person name="Dedysh S.N."/>
        </authorList>
    </citation>
    <scope>NUCLEOTIDE SEQUENCE [LARGE SCALE GENOMIC DNA]</scope>
    <source>
        <strain evidence="1 2">AF10</strain>
    </source>
</reference>
<dbReference type="SUPFAM" id="SSF56925">
    <property type="entry name" value="OMPA-like"/>
    <property type="match status" value="1"/>
</dbReference>
<evidence type="ECO:0000313" key="1">
    <source>
        <dbReference type="EMBL" id="RXH57515.1"/>
    </source>
</evidence>
<comment type="caution">
    <text evidence="1">The sequence shown here is derived from an EMBL/GenBank/DDBJ whole genome shotgun (WGS) entry which is preliminary data.</text>
</comment>
<gene>
    <name evidence="1" type="ORF">GRAN_0825</name>
</gene>
<dbReference type="EMBL" id="RDSM01000001">
    <property type="protein sequence ID" value="RXH57515.1"/>
    <property type="molecule type" value="Genomic_DNA"/>
</dbReference>
<name>A0A4Q0T1J8_9BACT</name>
<accession>A0A4Q0T1J8</accession>